<dbReference type="RefSeq" id="WP_185036664.1">
    <property type="nucleotide sequence ID" value="NZ_BNBN01000010.1"/>
</dbReference>
<organism evidence="1 2">
    <name type="scientific">Streptomyces candidus</name>
    <dbReference type="NCBI Taxonomy" id="67283"/>
    <lineage>
        <taxon>Bacteria</taxon>
        <taxon>Bacillati</taxon>
        <taxon>Actinomycetota</taxon>
        <taxon>Actinomycetes</taxon>
        <taxon>Kitasatosporales</taxon>
        <taxon>Streptomycetaceae</taxon>
        <taxon>Streptomyces</taxon>
    </lineage>
</organism>
<accession>A0A7X0HM54</accession>
<dbReference type="Proteomes" id="UP000540423">
    <property type="component" value="Unassembled WGS sequence"/>
</dbReference>
<evidence type="ECO:0000313" key="1">
    <source>
        <dbReference type="EMBL" id="MBB6440230.1"/>
    </source>
</evidence>
<evidence type="ECO:0000313" key="2">
    <source>
        <dbReference type="Proteomes" id="UP000540423"/>
    </source>
</evidence>
<proteinExistence type="predicted"/>
<comment type="caution">
    <text evidence="1">The sequence shown here is derived from an EMBL/GenBank/DDBJ whole genome shotgun (WGS) entry which is preliminary data.</text>
</comment>
<dbReference type="EMBL" id="JACHEM010000049">
    <property type="protein sequence ID" value="MBB6440230.1"/>
    <property type="molecule type" value="Genomic_DNA"/>
</dbReference>
<name>A0A7X0HM54_9ACTN</name>
<reference evidence="1 2" key="1">
    <citation type="submission" date="2020-08" db="EMBL/GenBank/DDBJ databases">
        <title>Genomic Encyclopedia of Type Strains, Phase IV (KMG-IV): sequencing the most valuable type-strain genomes for metagenomic binning, comparative biology and taxonomic classification.</title>
        <authorList>
            <person name="Goeker M."/>
        </authorList>
    </citation>
    <scope>NUCLEOTIDE SEQUENCE [LARGE SCALE GENOMIC DNA]</scope>
    <source>
        <strain evidence="1 2">DSM 40141</strain>
    </source>
</reference>
<keyword evidence="2" id="KW-1185">Reference proteome</keyword>
<dbReference type="AlphaFoldDB" id="A0A7X0HM54"/>
<gene>
    <name evidence="1" type="ORF">HNQ79_006745</name>
</gene>
<sequence>MARTAPPPPGVHTSPARLHGEACYWCGAVFGTLHPAGSVTTRGDGWTREWPIVACGDHSGEVAP</sequence>
<protein>
    <submittedName>
        <fullName evidence="1">Uncharacterized protein</fullName>
    </submittedName>
</protein>